<dbReference type="Pfam" id="PF22938">
    <property type="entry name" value="Integrase_p58_C"/>
    <property type="match status" value="1"/>
</dbReference>
<reference evidence="2 3" key="1">
    <citation type="journal article" date="2014" name="Nat. Commun.">
        <title>Molecular traces of alternative social organization in a termite genome.</title>
        <authorList>
            <person name="Terrapon N."/>
            <person name="Li C."/>
            <person name="Robertson H.M."/>
            <person name="Ji L."/>
            <person name="Meng X."/>
            <person name="Booth W."/>
            <person name="Chen Z."/>
            <person name="Childers C.P."/>
            <person name="Glastad K.M."/>
            <person name="Gokhale K."/>
            <person name="Gowin J."/>
            <person name="Gronenberg W."/>
            <person name="Hermansen R.A."/>
            <person name="Hu H."/>
            <person name="Hunt B.G."/>
            <person name="Huylmans A.K."/>
            <person name="Khalil S.M."/>
            <person name="Mitchell R.D."/>
            <person name="Munoz-Torres M.C."/>
            <person name="Mustard J.A."/>
            <person name="Pan H."/>
            <person name="Reese J.T."/>
            <person name="Scharf M.E."/>
            <person name="Sun F."/>
            <person name="Vogel H."/>
            <person name="Xiao J."/>
            <person name="Yang W."/>
            <person name="Yang Z."/>
            <person name="Yang Z."/>
            <person name="Zhou J."/>
            <person name="Zhu J."/>
            <person name="Brent C.S."/>
            <person name="Elsik C.G."/>
            <person name="Goodisman M.A."/>
            <person name="Liberles D.A."/>
            <person name="Roe R.M."/>
            <person name="Vargo E.L."/>
            <person name="Vilcinskas A."/>
            <person name="Wang J."/>
            <person name="Bornberg-Bauer E."/>
            <person name="Korb J."/>
            <person name="Zhang G."/>
            <person name="Liebig J."/>
        </authorList>
    </citation>
    <scope>NUCLEOTIDE SEQUENCE [LARGE SCALE GENOMIC DNA]</scope>
    <source>
        <tissue evidence="2">Whole organism</tissue>
    </source>
</reference>
<dbReference type="EMBL" id="KK853256">
    <property type="protein sequence ID" value="KDR09269.1"/>
    <property type="molecule type" value="Genomic_DNA"/>
</dbReference>
<gene>
    <name evidence="2" type="ORF">L798_00935</name>
</gene>
<dbReference type="Proteomes" id="UP000027135">
    <property type="component" value="Unassembled WGS sequence"/>
</dbReference>
<evidence type="ECO:0000313" key="2">
    <source>
        <dbReference type="EMBL" id="KDR09269.1"/>
    </source>
</evidence>
<dbReference type="AlphaFoldDB" id="A0A067QM64"/>
<feature type="non-terminal residue" evidence="2">
    <location>
        <position position="78"/>
    </location>
</feature>
<accession>A0A067QM64</accession>
<sequence length="78" mass="9304">DRMKARYDRLANSAGFQEGDRVWLYHPTRTKGKSPKLQTSWEGPYRVVTRINDVVYRIQRHTRARMMVVHLDRLAPYS</sequence>
<organism evidence="2 3">
    <name type="scientific">Zootermopsis nevadensis</name>
    <name type="common">Dampwood termite</name>
    <dbReference type="NCBI Taxonomy" id="136037"/>
    <lineage>
        <taxon>Eukaryota</taxon>
        <taxon>Metazoa</taxon>
        <taxon>Ecdysozoa</taxon>
        <taxon>Arthropoda</taxon>
        <taxon>Hexapoda</taxon>
        <taxon>Insecta</taxon>
        <taxon>Pterygota</taxon>
        <taxon>Neoptera</taxon>
        <taxon>Polyneoptera</taxon>
        <taxon>Dictyoptera</taxon>
        <taxon>Blattodea</taxon>
        <taxon>Blattoidea</taxon>
        <taxon>Termitoidae</taxon>
        <taxon>Termopsidae</taxon>
        <taxon>Zootermopsis</taxon>
    </lineage>
</organism>
<protein>
    <recommendedName>
        <fullName evidence="1">Integrase p58-like C-terminal domain-containing protein</fullName>
    </recommendedName>
</protein>
<feature type="non-terminal residue" evidence="2">
    <location>
        <position position="1"/>
    </location>
</feature>
<keyword evidence="3" id="KW-1185">Reference proteome</keyword>
<proteinExistence type="predicted"/>
<dbReference type="InParanoid" id="A0A067QM64"/>
<name>A0A067QM64_ZOONE</name>
<dbReference type="InterPro" id="IPR054465">
    <property type="entry name" value="Integrase_p58-like_C"/>
</dbReference>
<feature type="domain" description="Integrase p58-like C-terminal" evidence="1">
    <location>
        <begin position="43"/>
        <end position="76"/>
    </location>
</feature>
<evidence type="ECO:0000313" key="3">
    <source>
        <dbReference type="Proteomes" id="UP000027135"/>
    </source>
</evidence>
<evidence type="ECO:0000259" key="1">
    <source>
        <dbReference type="Pfam" id="PF22938"/>
    </source>
</evidence>